<proteinExistence type="predicted"/>
<organism evidence="1 2">
    <name type="scientific">SAR86 cluster bacterium</name>
    <dbReference type="NCBI Taxonomy" id="2030880"/>
    <lineage>
        <taxon>Bacteria</taxon>
        <taxon>Pseudomonadati</taxon>
        <taxon>Pseudomonadota</taxon>
        <taxon>Gammaproteobacteria</taxon>
        <taxon>SAR86 cluster</taxon>
    </lineage>
</organism>
<protein>
    <submittedName>
        <fullName evidence="1">Uncharacterized protein</fullName>
    </submittedName>
</protein>
<dbReference type="Proteomes" id="UP000252147">
    <property type="component" value="Unassembled WGS sequence"/>
</dbReference>
<reference evidence="1 2" key="1">
    <citation type="journal article" date="2018" name="Microbiome">
        <title>Fine metagenomic profile of the Mediterranean stratified and mixed water columns revealed by assembly and recruitment.</title>
        <authorList>
            <person name="Haro-Moreno J.M."/>
            <person name="Lopez-Perez M."/>
            <person name="De La Torre J.R."/>
            <person name="Picazo A."/>
            <person name="Camacho A."/>
            <person name="Rodriguez-Valera F."/>
        </authorList>
    </citation>
    <scope>NUCLEOTIDE SEQUENCE [LARGE SCALE GENOMIC DNA]</scope>
    <source>
        <strain evidence="1">MED-G83</strain>
    </source>
</reference>
<sequence>MNFIIAGVLAPLAYFLLRLFFKSLVMSFLDKAKAQSGVKEMVSCCSCGVFIDKNDAIKKSDQYYCEKKECLSNV</sequence>
<dbReference type="EMBL" id="QOPD01000001">
    <property type="protein sequence ID" value="RCL39148.1"/>
    <property type="molecule type" value="Genomic_DNA"/>
</dbReference>
<comment type="caution">
    <text evidence="1">The sequence shown here is derived from an EMBL/GenBank/DDBJ whole genome shotgun (WGS) entry which is preliminary data.</text>
</comment>
<gene>
    <name evidence="1" type="ORF">DBW97_00025</name>
</gene>
<dbReference type="AlphaFoldDB" id="A0A368BP96"/>
<evidence type="ECO:0000313" key="1">
    <source>
        <dbReference type="EMBL" id="RCL39148.1"/>
    </source>
</evidence>
<evidence type="ECO:0000313" key="2">
    <source>
        <dbReference type="Proteomes" id="UP000252147"/>
    </source>
</evidence>
<name>A0A368BP96_9GAMM</name>
<accession>A0A368BP96</accession>